<keyword evidence="4" id="KW-1185">Reference proteome</keyword>
<feature type="transmembrane region" description="Helical" evidence="2">
    <location>
        <begin position="160"/>
        <end position="183"/>
    </location>
</feature>
<protein>
    <submittedName>
        <fullName evidence="3">Uncharacterized protein</fullName>
    </submittedName>
</protein>
<evidence type="ECO:0000313" key="3">
    <source>
        <dbReference type="EMBL" id="GFH11332.1"/>
    </source>
</evidence>
<reference evidence="3 4" key="1">
    <citation type="submission" date="2020-02" db="EMBL/GenBank/DDBJ databases">
        <title>Draft genome sequence of Haematococcus lacustris strain NIES-144.</title>
        <authorList>
            <person name="Morimoto D."/>
            <person name="Nakagawa S."/>
            <person name="Yoshida T."/>
            <person name="Sawayama S."/>
        </authorList>
    </citation>
    <scope>NUCLEOTIDE SEQUENCE [LARGE SCALE GENOMIC DNA]</scope>
    <source>
        <strain evidence="3 4">NIES-144</strain>
    </source>
</reference>
<name>A0A699Z763_HAELA</name>
<accession>A0A699Z763</accession>
<organism evidence="3 4">
    <name type="scientific">Haematococcus lacustris</name>
    <name type="common">Green alga</name>
    <name type="synonym">Haematococcus pluvialis</name>
    <dbReference type="NCBI Taxonomy" id="44745"/>
    <lineage>
        <taxon>Eukaryota</taxon>
        <taxon>Viridiplantae</taxon>
        <taxon>Chlorophyta</taxon>
        <taxon>core chlorophytes</taxon>
        <taxon>Chlorophyceae</taxon>
        <taxon>CS clade</taxon>
        <taxon>Chlamydomonadales</taxon>
        <taxon>Haematococcaceae</taxon>
        <taxon>Haematococcus</taxon>
    </lineage>
</organism>
<dbReference type="Proteomes" id="UP000485058">
    <property type="component" value="Unassembled WGS sequence"/>
</dbReference>
<evidence type="ECO:0000313" key="4">
    <source>
        <dbReference type="Proteomes" id="UP000485058"/>
    </source>
</evidence>
<proteinExistence type="predicted"/>
<dbReference type="AlphaFoldDB" id="A0A699Z763"/>
<evidence type="ECO:0000256" key="1">
    <source>
        <dbReference type="SAM" id="MobiDB-lite"/>
    </source>
</evidence>
<keyword evidence="2" id="KW-0812">Transmembrane</keyword>
<feature type="region of interest" description="Disordered" evidence="1">
    <location>
        <begin position="1"/>
        <end position="48"/>
    </location>
</feature>
<sequence>MDALVNRTPRLIRDTLAEVASHSRPKRTRTSGSHSSSSDSSEEEEEAIRPDRLEMLEICCPSAHSPDPPFRAVRAKQETDVARAANEALHRVFARDEDETVEEGGEASHKRNTLLAEARLLVWHAWMLVALQVTAVRVVLRVTEGMLTWAASAWLQLAKATALLTVIAMAAPVAASAAALAWVCHYGLKQWPATSMASCSPTCCQREMKLRARVRWQTSPQASPLR</sequence>
<keyword evidence="2" id="KW-1133">Transmembrane helix</keyword>
<comment type="caution">
    <text evidence="3">The sequence shown here is derived from an EMBL/GenBank/DDBJ whole genome shotgun (WGS) entry which is preliminary data.</text>
</comment>
<dbReference type="EMBL" id="BLLF01000394">
    <property type="protein sequence ID" value="GFH11332.1"/>
    <property type="molecule type" value="Genomic_DNA"/>
</dbReference>
<evidence type="ECO:0000256" key="2">
    <source>
        <dbReference type="SAM" id="Phobius"/>
    </source>
</evidence>
<keyword evidence="2" id="KW-0472">Membrane</keyword>
<gene>
    <name evidence="3" type="ORF">HaLaN_06814</name>
</gene>
<feature type="transmembrane region" description="Helical" evidence="2">
    <location>
        <begin position="120"/>
        <end position="140"/>
    </location>
</feature>